<sequence length="220" mass="24071">MGMEPICGQAFGAKQRKLLGLTLQRTILLLLSASVPISFLWLNMDGILRWSGQDRDISSAAQLFITVSIPDLIFLSFLHPIRIYLRTQNITLPVTYCSVVSVVLTSPSTTSSSSASRWASPGWRWPWCGPTSTSSCCCVLLALLGRLQGLLGQPERRLPPGVVRPAEARRPDLRIGVLGVVVVRVHDNAVRAACQSEGHRRVHGDPHPDDLAGLRLPPPR</sequence>
<protein>
    <submittedName>
        <fullName evidence="4">Protein DETOXIFICATION 48-like</fullName>
    </submittedName>
</protein>
<keyword evidence="5" id="KW-1185">Reference proteome</keyword>
<evidence type="ECO:0000313" key="4">
    <source>
        <dbReference type="EMBL" id="KAJ6800449.1"/>
    </source>
</evidence>
<feature type="transmembrane region" description="Helical" evidence="3">
    <location>
        <begin position="21"/>
        <end position="41"/>
    </location>
</feature>
<dbReference type="PANTHER" id="PTHR11206">
    <property type="entry name" value="MULTIDRUG RESISTANCE PROTEIN"/>
    <property type="match status" value="1"/>
</dbReference>
<dbReference type="EMBL" id="JANAVB010038673">
    <property type="protein sequence ID" value="KAJ6800449.1"/>
    <property type="molecule type" value="Genomic_DNA"/>
</dbReference>
<dbReference type="GO" id="GO:0016020">
    <property type="term" value="C:membrane"/>
    <property type="evidence" value="ECO:0007669"/>
    <property type="project" value="InterPro"/>
</dbReference>
<comment type="similarity">
    <text evidence="1">Belongs to the multi antimicrobial extrusion (MATE) (TC 2.A.66.1) family.</text>
</comment>
<accession>A0AAX6E952</accession>
<evidence type="ECO:0000256" key="3">
    <source>
        <dbReference type="SAM" id="Phobius"/>
    </source>
</evidence>
<evidence type="ECO:0000256" key="1">
    <source>
        <dbReference type="ARBA" id="ARBA00010199"/>
    </source>
</evidence>
<name>A0AAX6E952_IRIPA</name>
<reference evidence="4" key="2">
    <citation type="submission" date="2023-04" db="EMBL/GenBank/DDBJ databases">
        <authorList>
            <person name="Bruccoleri R.E."/>
            <person name="Oakeley E.J."/>
            <person name="Faust A.-M."/>
            <person name="Dessus-Babus S."/>
            <person name="Altorfer M."/>
            <person name="Burckhardt D."/>
            <person name="Oertli M."/>
            <person name="Naumann U."/>
            <person name="Petersen F."/>
            <person name="Wong J."/>
        </authorList>
    </citation>
    <scope>NUCLEOTIDE SEQUENCE</scope>
    <source>
        <strain evidence="4">GSM-AAB239-AS_SAM_17_03QT</strain>
        <tissue evidence="4">Leaf</tissue>
    </source>
</reference>
<comment type="caution">
    <text evidence="4">The sequence shown here is derived from an EMBL/GenBank/DDBJ whole genome shotgun (WGS) entry which is preliminary data.</text>
</comment>
<dbReference type="AlphaFoldDB" id="A0AAX6E952"/>
<dbReference type="GO" id="GO:0015297">
    <property type="term" value="F:antiporter activity"/>
    <property type="evidence" value="ECO:0007669"/>
    <property type="project" value="InterPro"/>
</dbReference>
<keyword evidence="3" id="KW-1133">Transmembrane helix</keyword>
<keyword evidence="3" id="KW-0812">Transmembrane</keyword>
<evidence type="ECO:0000313" key="5">
    <source>
        <dbReference type="Proteomes" id="UP001140949"/>
    </source>
</evidence>
<keyword evidence="3" id="KW-0472">Membrane</keyword>
<proteinExistence type="inferred from homology"/>
<reference evidence="4" key="1">
    <citation type="journal article" date="2023" name="GigaByte">
        <title>Genome assembly of the bearded iris, Iris pallida Lam.</title>
        <authorList>
            <person name="Bruccoleri R.E."/>
            <person name="Oakeley E.J."/>
            <person name="Faust A.M.E."/>
            <person name="Altorfer M."/>
            <person name="Dessus-Babus S."/>
            <person name="Burckhardt D."/>
            <person name="Oertli M."/>
            <person name="Naumann U."/>
            <person name="Petersen F."/>
            <person name="Wong J."/>
        </authorList>
    </citation>
    <scope>NUCLEOTIDE SEQUENCE</scope>
    <source>
        <strain evidence="4">GSM-AAB239-AS_SAM_17_03QT</strain>
    </source>
</reference>
<organism evidence="4 5">
    <name type="scientific">Iris pallida</name>
    <name type="common">Sweet iris</name>
    <dbReference type="NCBI Taxonomy" id="29817"/>
    <lineage>
        <taxon>Eukaryota</taxon>
        <taxon>Viridiplantae</taxon>
        <taxon>Streptophyta</taxon>
        <taxon>Embryophyta</taxon>
        <taxon>Tracheophyta</taxon>
        <taxon>Spermatophyta</taxon>
        <taxon>Magnoliopsida</taxon>
        <taxon>Liliopsida</taxon>
        <taxon>Asparagales</taxon>
        <taxon>Iridaceae</taxon>
        <taxon>Iridoideae</taxon>
        <taxon>Irideae</taxon>
        <taxon>Iris</taxon>
    </lineage>
</organism>
<dbReference type="Proteomes" id="UP001140949">
    <property type="component" value="Unassembled WGS sequence"/>
</dbReference>
<gene>
    <name evidence="4" type="ORF">M6B38_109740</name>
</gene>
<dbReference type="InterPro" id="IPR002528">
    <property type="entry name" value="MATE_fam"/>
</dbReference>
<feature type="compositionally biased region" description="Basic and acidic residues" evidence="2">
    <location>
        <begin position="197"/>
        <end position="212"/>
    </location>
</feature>
<dbReference type="GO" id="GO:0042910">
    <property type="term" value="F:xenobiotic transmembrane transporter activity"/>
    <property type="evidence" value="ECO:0007669"/>
    <property type="project" value="InterPro"/>
</dbReference>
<feature type="transmembrane region" description="Helical" evidence="3">
    <location>
        <begin position="61"/>
        <end position="78"/>
    </location>
</feature>
<feature type="region of interest" description="Disordered" evidence="2">
    <location>
        <begin position="196"/>
        <end position="220"/>
    </location>
</feature>
<dbReference type="Pfam" id="PF01554">
    <property type="entry name" value="MatE"/>
    <property type="match status" value="1"/>
</dbReference>
<evidence type="ECO:0000256" key="2">
    <source>
        <dbReference type="SAM" id="MobiDB-lite"/>
    </source>
</evidence>